<dbReference type="PANTHER" id="PTHR46910:SF1">
    <property type="entry name" value="MISCELLANEOUS ZN(II)2CYS6 TRANSCRIPTION FACTOR (EUROFUNG)-RELATED"/>
    <property type="match status" value="1"/>
</dbReference>
<keyword evidence="2" id="KW-0539">Nucleus</keyword>
<reference evidence="5 6" key="1">
    <citation type="submission" date="2018-01" db="EMBL/GenBank/DDBJ databases">
        <title>Harnessing the power of phylogenomics to disentangle the directionality and signatures of interkingdom host jumping in the parasitic fungal genus Tolypocladium.</title>
        <authorList>
            <person name="Quandt C.A."/>
            <person name="Patterson W."/>
            <person name="Spatafora J.W."/>
        </authorList>
    </citation>
    <scope>NUCLEOTIDE SEQUENCE [LARGE SCALE GENOMIC DNA]</scope>
    <source>
        <strain evidence="5 6">NRBC 100945</strain>
    </source>
</reference>
<dbReference type="GO" id="GO:0006351">
    <property type="term" value="P:DNA-templated transcription"/>
    <property type="evidence" value="ECO:0007669"/>
    <property type="project" value="InterPro"/>
</dbReference>
<dbReference type="SMART" id="SM00906">
    <property type="entry name" value="Fungal_trans"/>
    <property type="match status" value="1"/>
</dbReference>
<accession>A0A2S4L3H2</accession>
<dbReference type="Gene3D" id="4.10.240.10">
    <property type="entry name" value="Zn(2)-C6 fungal-type DNA-binding domain"/>
    <property type="match status" value="1"/>
</dbReference>
<dbReference type="GO" id="GO:0008270">
    <property type="term" value="F:zinc ion binding"/>
    <property type="evidence" value="ECO:0007669"/>
    <property type="project" value="InterPro"/>
</dbReference>
<sequence length="653" mass="71411">MASVGGMPGSPPRPASPVADRPRRRPISRACDRCRRRKAKCDHVTSTGSCTHCRDNDVRCTFDLPLARRGPKSKKRAESSVPLGPPPGPGTGPGSSFSAHGPLPPASLPGSANNAAGGPAFASPSNSSAASWEPAGGLSISHVLSPPAVLDFTAPSHQGPRAHPVSALSRWRSLSRALVLRNTTVELSVNRCLDLFFEYLYPLTPLVHEPSLRDGLAFFINQCSSAAGTQPETSPSTITSVGESWSSFPRDARSNSLSGGEPLNSWPDATFTFITAVCAEAAFLLPKDLFPEGETVADVFLEASRDCLSHYLEADLESPNANSITIRYFHSNCVHAAGKPKYSWHIFGEATRLAQVMRLHEEASLEDLYPIEAELRRRAFWIVYMADKSAAILNNRPITIHKFSFESGITTAYPTGLEDQPSSMGSSADATARTPDTVRRSFIDGFNANLRLWQAAADLLFEIRMFQDQRSSEFPNAAQPEMLLTDDERQRLDTLYVNFITCLDDLPPYLQSYTFAAIASGGKQTTQSTQFIIQCANLQVSFHCLRMAITQKFEDISYFAPGAEQADLRKTEIVRDMLRVMHEAPFWSLQVNGEPHVEKIRLIGASLLAIIHRNQTSPLGARARGDFSVLLDILTRLDSKASDALRSNSTFAL</sequence>
<dbReference type="Pfam" id="PF04082">
    <property type="entry name" value="Fungal_trans"/>
    <property type="match status" value="1"/>
</dbReference>
<dbReference type="STRING" id="94208.A0A2S4L3H2"/>
<feature type="region of interest" description="Disordered" evidence="3">
    <location>
        <begin position="1"/>
        <end position="29"/>
    </location>
</feature>
<dbReference type="AlphaFoldDB" id="A0A2S4L3H2"/>
<dbReference type="InterPro" id="IPR001138">
    <property type="entry name" value="Zn2Cys6_DnaBD"/>
</dbReference>
<dbReference type="GO" id="GO:0003677">
    <property type="term" value="F:DNA binding"/>
    <property type="evidence" value="ECO:0007669"/>
    <property type="project" value="InterPro"/>
</dbReference>
<dbReference type="Proteomes" id="UP000237481">
    <property type="component" value="Unassembled WGS sequence"/>
</dbReference>
<dbReference type="GO" id="GO:0000981">
    <property type="term" value="F:DNA-binding transcription factor activity, RNA polymerase II-specific"/>
    <property type="evidence" value="ECO:0007669"/>
    <property type="project" value="InterPro"/>
</dbReference>
<dbReference type="OrthoDB" id="2283488at2759"/>
<dbReference type="CDD" id="cd00067">
    <property type="entry name" value="GAL4"/>
    <property type="match status" value="1"/>
</dbReference>
<organism evidence="5 6">
    <name type="scientific">Tolypocladium paradoxum</name>
    <dbReference type="NCBI Taxonomy" id="94208"/>
    <lineage>
        <taxon>Eukaryota</taxon>
        <taxon>Fungi</taxon>
        <taxon>Dikarya</taxon>
        <taxon>Ascomycota</taxon>
        <taxon>Pezizomycotina</taxon>
        <taxon>Sordariomycetes</taxon>
        <taxon>Hypocreomycetidae</taxon>
        <taxon>Hypocreales</taxon>
        <taxon>Ophiocordycipitaceae</taxon>
        <taxon>Tolypocladium</taxon>
    </lineage>
</organism>
<protein>
    <recommendedName>
        <fullName evidence="4">Zn(2)-C6 fungal-type domain-containing protein</fullName>
    </recommendedName>
</protein>
<feature type="domain" description="Zn(2)-C6 fungal-type" evidence="4">
    <location>
        <begin position="30"/>
        <end position="62"/>
    </location>
</feature>
<dbReference type="SUPFAM" id="SSF57701">
    <property type="entry name" value="Zn2/Cys6 DNA-binding domain"/>
    <property type="match status" value="1"/>
</dbReference>
<evidence type="ECO:0000313" key="6">
    <source>
        <dbReference type="Proteomes" id="UP000237481"/>
    </source>
</evidence>
<feature type="compositionally biased region" description="Low complexity" evidence="3">
    <location>
        <begin position="108"/>
        <end position="128"/>
    </location>
</feature>
<dbReference type="CDD" id="cd12148">
    <property type="entry name" value="fungal_TF_MHR"/>
    <property type="match status" value="1"/>
</dbReference>
<evidence type="ECO:0000256" key="2">
    <source>
        <dbReference type="ARBA" id="ARBA00023242"/>
    </source>
</evidence>
<dbReference type="SMART" id="SM00066">
    <property type="entry name" value="GAL4"/>
    <property type="match status" value="1"/>
</dbReference>
<dbReference type="PROSITE" id="PS00463">
    <property type="entry name" value="ZN2_CY6_FUNGAL_1"/>
    <property type="match status" value="1"/>
</dbReference>
<evidence type="ECO:0000256" key="1">
    <source>
        <dbReference type="ARBA" id="ARBA00022723"/>
    </source>
</evidence>
<evidence type="ECO:0000313" key="5">
    <source>
        <dbReference type="EMBL" id="POR36975.1"/>
    </source>
</evidence>
<dbReference type="InterPro" id="IPR036864">
    <property type="entry name" value="Zn2-C6_fun-type_DNA-bd_sf"/>
</dbReference>
<name>A0A2S4L3H2_9HYPO</name>
<dbReference type="EMBL" id="PKSG01000286">
    <property type="protein sequence ID" value="POR36975.1"/>
    <property type="molecule type" value="Genomic_DNA"/>
</dbReference>
<keyword evidence="1" id="KW-0479">Metal-binding</keyword>
<evidence type="ECO:0000259" key="4">
    <source>
        <dbReference type="PROSITE" id="PS50048"/>
    </source>
</evidence>
<evidence type="ECO:0000256" key="3">
    <source>
        <dbReference type="SAM" id="MobiDB-lite"/>
    </source>
</evidence>
<gene>
    <name evidence="5" type="ORF">TPAR_02822</name>
</gene>
<proteinExistence type="predicted"/>
<dbReference type="Pfam" id="PF00172">
    <property type="entry name" value="Zn_clus"/>
    <property type="match status" value="1"/>
</dbReference>
<dbReference type="InterPro" id="IPR007219">
    <property type="entry name" value="XnlR_reg_dom"/>
</dbReference>
<dbReference type="PANTHER" id="PTHR46910">
    <property type="entry name" value="TRANSCRIPTION FACTOR PDR1"/>
    <property type="match status" value="1"/>
</dbReference>
<feature type="region of interest" description="Disordered" evidence="3">
    <location>
        <begin position="69"/>
        <end position="128"/>
    </location>
</feature>
<dbReference type="PROSITE" id="PS50048">
    <property type="entry name" value="ZN2_CY6_FUNGAL_2"/>
    <property type="match status" value="1"/>
</dbReference>
<keyword evidence="6" id="KW-1185">Reference proteome</keyword>
<dbReference type="InterPro" id="IPR050987">
    <property type="entry name" value="AtrR-like"/>
</dbReference>
<comment type="caution">
    <text evidence="5">The sequence shown here is derived from an EMBL/GenBank/DDBJ whole genome shotgun (WGS) entry which is preliminary data.</text>
</comment>